<dbReference type="InterPro" id="IPR001305">
    <property type="entry name" value="HSP_DnaJ_Cys-rich_dom"/>
</dbReference>
<dbReference type="SMART" id="SM00507">
    <property type="entry name" value="HNHc"/>
    <property type="match status" value="1"/>
</dbReference>
<dbReference type="CDD" id="cd00085">
    <property type="entry name" value="HNHc"/>
    <property type="match status" value="1"/>
</dbReference>
<dbReference type="Pfam" id="PF13391">
    <property type="entry name" value="HNH_2"/>
    <property type="match status" value="1"/>
</dbReference>
<dbReference type="EMBL" id="JBHTCC010000004">
    <property type="protein sequence ID" value="MFC7299866.1"/>
    <property type="molecule type" value="Genomic_DNA"/>
</dbReference>
<dbReference type="InterPro" id="IPR003615">
    <property type="entry name" value="HNH_nuc"/>
</dbReference>
<sequence>MSKNKELNIFEAAVLLSISPELLRWLTKYGAKSDGKKKLKVLRKAGDMLFFDQDELVTFSNWLAEPWPTKKNTRPIIPAGILTEIKTEAAGQCAICHSHKDSCEAAHIEPVSQSKNNHPHNLLWLCANHHTKYDKGTLGPMSGQEEFVKGLKIVLLSMSKILYESKAEGAKIIFHIIETCRRAALLNPTTPEQIASVATLAEDSLDKLIGVKNNKKQSSKDFTAFKKLGELASSKSFEKTRPIKERLELVATLREDFREAAGMCDCPLCKGTGIRNGDDCFLCHGDGVVSNNAAASFDARDFDLVNCPLCEGVGIRHDDDCPVCRGDKHIERRFADFMDLGDYSTVDCPLCEGSGGYEQHDCPECHGDGSMDRRFAELIDLKDYTDVNCPLCNGSGQRDDHDCEVCQGDKVIPRKEAERVDVSAYEMVYCPLCDGEGRYDGDDCPYCGGEQQVASSYAEAFDKRDFDMVECPLCDGKGTNEDNDCGACDGSGEVTRKAAEQLHD</sequence>
<evidence type="ECO:0000313" key="2">
    <source>
        <dbReference type="EMBL" id="MFC7299866.1"/>
    </source>
</evidence>
<dbReference type="Pfam" id="PF00684">
    <property type="entry name" value="DnaJ_CXXCXGXG"/>
    <property type="match status" value="1"/>
</dbReference>
<dbReference type="SUPFAM" id="SSF57938">
    <property type="entry name" value="DnaJ/Hsp40 cysteine-rich domain"/>
    <property type="match status" value="3"/>
</dbReference>
<reference evidence="3" key="1">
    <citation type="journal article" date="2019" name="Int. J. Syst. Evol. Microbiol.">
        <title>The Global Catalogue of Microorganisms (GCM) 10K type strain sequencing project: providing services to taxonomists for standard genome sequencing and annotation.</title>
        <authorList>
            <consortium name="The Broad Institute Genomics Platform"/>
            <consortium name="The Broad Institute Genome Sequencing Center for Infectious Disease"/>
            <person name="Wu L."/>
            <person name="Ma J."/>
        </authorList>
    </citation>
    <scope>NUCLEOTIDE SEQUENCE [LARGE SCALE GENOMIC DNA]</scope>
    <source>
        <strain evidence="3">CCUG 36956</strain>
    </source>
</reference>
<evidence type="ECO:0000313" key="3">
    <source>
        <dbReference type="Proteomes" id="UP001596379"/>
    </source>
</evidence>
<keyword evidence="3" id="KW-1185">Reference proteome</keyword>
<accession>A0ABW2J9Z5</accession>
<comment type="caution">
    <text evidence="2">The sequence shown here is derived from an EMBL/GenBank/DDBJ whole genome shotgun (WGS) entry which is preliminary data.</text>
</comment>
<dbReference type="PANTHER" id="PTHR15852">
    <property type="entry name" value="PLASTID TRANSCRIPTIONALLY ACTIVE PROTEIN"/>
    <property type="match status" value="1"/>
</dbReference>
<dbReference type="Proteomes" id="UP001596379">
    <property type="component" value="Unassembled WGS sequence"/>
</dbReference>
<dbReference type="PANTHER" id="PTHR15852:SF54">
    <property type="entry name" value="PROTEIN SSUH2 HOMOLOG"/>
    <property type="match status" value="1"/>
</dbReference>
<organism evidence="2 3">
    <name type="scientific">Herminiimonas aquatilis</name>
    <dbReference type="NCBI Taxonomy" id="345342"/>
    <lineage>
        <taxon>Bacteria</taxon>
        <taxon>Pseudomonadati</taxon>
        <taxon>Pseudomonadota</taxon>
        <taxon>Betaproteobacteria</taxon>
        <taxon>Burkholderiales</taxon>
        <taxon>Oxalobacteraceae</taxon>
        <taxon>Herminiimonas</taxon>
    </lineage>
</organism>
<protein>
    <submittedName>
        <fullName evidence="2">Zinc finger domain-containing protein</fullName>
    </submittedName>
</protein>
<gene>
    <name evidence="2" type="ORF">ACFQO0_15610</name>
</gene>
<feature type="domain" description="HNH nuclease" evidence="1">
    <location>
        <begin position="81"/>
        <end position="131"/>
    </location>
</feature>
<name>A0ABW2J9Z5_9BURK</name>
<dbReference type="RefSeq" id="WP_012078887.1">
    <property type="nucleotide sequence ID" value="NZ_JBHTCC010000004.1"/>
</dbReference>
<dbReference type="InterPro" id="IPR036410">
    <property type="entry name" value="HSP_DnaJ_Cys-rich_dom_sf"/>
</dbReference>
<dbReference type="Gene3D" id="1.10.30.50">
    <property type="match status" value="1"/>
</dbReference>
<proteinExistence type="predicted"/>
<evidence type="ECO:0000259" key="1">
    <source>
        <dbReference type="SMART" id="SM00507"/>
    </source>
</evidence>
<dbReference type="Gene3D" id="6.20.20.10">
    <property type="match status" value="6"/>
</dbReference>